<dbReference type="Gene3D" id="3.30.420.10">
    <property type="entry name" value="Ribonuclease H-like superfamily/Ribonuclease H"/>
    <property type="match status" value="1"/>
</dbReference>
<evidence type="ECO:0000259" key="9">
    <source>
        <dbReference type="PROSITE" id="PS51999"/>
    </source>
</evidence>
<evidence type="ECO:0000256" key="5">
    <source>
        <dbReference type="ARBA" id="ARBA00022833"/>
    </source>
</evidence>
<feature type="region of interest" description="Disordered" evidence="8">
    <location>
        <begin position="487"/>
        <end position="522"/>
    </location>
</feature>
<name>A0A3M6V5P1_POCDA</name>
<feature type="region of interest" description="Disordered" evidence="8">
    <location>
        <begin position="330"/>
        <end position="361"/>
    </location>
</feature>
<evidence type="ECO:0000313" key="11">
    <source>
        <dbReference type="Proteomes" id="UP000275408"/>
    </source>
</evidence>
<dbReference type="PANTHER" id="PTHR23044:SF61">
    <property type="entry name" value="3'-5' EXORIBONUCLEASE 1-RELATED"/>
    <property type="match status" value="1"/>
</dbReference>
<evidence type="ECO:0000256" key="1">
    <source>
        <dbReference type="ARBA" id="ARBA00022722"/>
    </source>
</evidence>
<evidence type="ECO:0000256" key="3">
    <source>
        <dbReference type="ARBA" id="ARBA00022771"/>
    </source>
</evidence>
<evidence type="ECO:0000256" key="7">
    <source>
        <dbReference type="PROSITE-ProRule" id="PRU01343"/>
    </source>
</evidence>
<keyword evidence="4" id="KW-0378">Hydrolase</keyword>
<keyword evidence="2" id="KW-0479">Metal-binding</keyword>
<evidence type="ECO:0000313" key="10">
    <source>
        <dbReference type="EMBL" id="RMX61195.1"/>
    </source>
</evidence>
<dbReference type="Pfam" id="PF00929">
    <property type="entry name" value="RNase_T"/>
    <property type="match status" value="2"/>
</dbReference>
<dbReference type="InterPro" id="IPR047201">
    <property type="entry name" value="ERI-1_3'hExo-like"/>
</dbReference>
<dbReference type="GO" id="GO:0000175">
    <property type="term" value="F:3'-5'-RNA exonuclease activity"/>
    <property type="evidence" value="ECO:0007669"/>
    <property type="project" value="InterPro"/>
</dbReference>
<evidence type="ECO:0000256" key="4">
    <source>
        <dbReference type="ARBA" id="ARBA00022801"/>
    </source>
</evidence>
<dbReference type="InterPro" id="IPR010666">
    <property type="entry name" value="Znf_GRF"/>
</dbReference>
<accession>A0A3M6V5P1</accession>
<feature type="domain" description="GRF-type" evidence="9">
    <location>
        <begin position="598"/>
        <end position="654"/>
    </location>
</feature>
<reference evidence="10 11" key="1">
    <citation type="journal article" date="2018" name="Sci. Rep.">
        <title>Comparative analysis of the Pocillopora damicornis genome highlights role of immune system in coral evolution.</title>
        <authorList>
            <person name="Cunning R."/>
            <person name="Bay R.A."/>
            <person name="Gillette P."/>
            <person name="Baker A.C."/>
            <person name="Traylor-Knowles N."/>
        </authorList>
    </citation>
    <scope>NUCLEOTIDE SEQUENCE [LARGE SCALE GENOMIC DNA]</scope>
    <source>
        <strain evidence="10">RSMAS</strain>
        <tissue evidence="10">Whole animal</tissue>
    </source>
</reference>
<dbReference type="PANTHER" id="PTHR23044">
    <property type="entry name" value="3'-5' EXONUCLEASE ERI1-RELATED"/>
    <property type="match status" value="1"/>
</dbReference>
<sequence length="654" mass="72984">MSGKNRPLQQLSSNSISAKELARSLGLVKKGPSSSDRQKCRAKEMKQPGQYFSYLIVLDFESTCWKDKKMNYAPEIIEFPAVLLNTNSGEIESEFHMYVQPQEHTKLSDFCKELTGITQAQVDGGVPIGTCLMLFGRWLQEMKDKKGFKFPCEDGQKQDQENSTDCWIKWCTFVTWSDWDLGTCLKNECNRKQLRAPHSMRSWIDLRATYRNFYCRKPQGLAGALQDLGIKFSGREHSGLDDARNTARLAWRMISDGCVMQITKSLDGMLEKLCEIVTKNGYLKTDSLATQDMEPTTGTFLKHSYEGKVNSLTEAKTRKLQVQQSKLPERKTYKSLRVSSGQAKRQSGRETTGLGRQRHEAVNEKAAVDYSLGKVTIAGKDHSAEIKGSELKDGHDARLMPPVTGLKRRAPQNIVGLAAANARLVSDESFDSTLKSLIAPLTSLSNLTKRVRSNYGEFTQETPKSSGSGLLLKRGLVKQTLSIKHSTALEHSNQQTSRGVGQNESSKPCKPGNIEMNAATTPSLTVQANKAPLKEKHGEKQNLNNENCTFARRFNTKYNNYKKKTNLSTPPSVTTKVNSSVTPPIVCFNRGGVTPPLCQCGRRTRRRSVVNPGPNQGRAFFTCSLSHGRLGHETNSADKKAKRGCSFFRWEVNL</sequence>
<feature type="compositionally biased region" description="Polar residues" evidence="8">
    <location>
        <begin position="487"/>
        <end position="506"/>
    </location>
</feature>
<dbReference type="AlphaFoldDB" id="A0A3M6V5P1"/>
<proteinExistence type="predicted"/>
<dbReference type="EMBL" id="RCHS01000074">
    <property type="protein sequence ID" value="RMX61195.1"/>
    <property type="molecule type" value="Genomic_DNA"/>
</dbReference>
<keyword evidence="5" id="KW-0862">Zinc</keyword>
<dbReference type="InterPro" id="IPR012337">
    <property type="entry name" value="RNaseH-like_sf"/>
</dbReference>
<evidence type="ECO:0000256" key="6">
    <source>
        <dbReference type="ARBA" id="ARBA00022839"/>
    </source>
</evidence>
<evidence type="ECO:0000256" key="2">
    <source>
        <dbReference type="ARBA" id="ARBA00022723"/>
    </source>
</evidence>
<dbReference type="SUPFAM" id="SSF53098">
    <property type="entry name" value="Ribonuclease H-like"/>
    <property type="match status" value="1"/>
</dbReference>
<keyword evidence="11" id="KW-1185">Reference proteome</keyword>
<keyword evidence="3 7" id="KW-0863">Zinc-finger</keyword>
<dbReference type="GO" id="GO:0008270">
    <property type="term" value="F:zinc ion binding"/>
    <property type="evidence" value="ECO:0007669"/>
    <property type="project" value="UniProtKB-KW"/>
</dbReference>
<gene>
    <name evidence="10" type="ORF">pdam_00005673</name>
</gene>
<dbReference type="STRING" id="46731.A0A3M6V5P1"/>
<dbReference type="InterPro" id="IPR036397">
    <property type="entry name" value="RNaseH_sf"/>
</dbReference>
<protein>
    <recommendedName>
        <fullName evidence="9">GRF-type domain-containing protein</fullName>
    </recommendedName>
</protein>
<dbReference type="CDD" id="cd06133">
    <property type="entry name" value="ERI-1_3'hExo_like"/>
    <property type="match status" value="1"/>
</dbReference>
<evidence type="ECO:0000256" key="8">
    <source>
        <dbReference type="SAM" id="MobiDB-lite"/>
    </source>
</evidence>
<keyword evidence="6" id="KW-0269">Exonuclease</keyword>
<dbReference type="PROSITE" id="PS51999">
    <property type="entry name" value="ZF_GRF"/>
    <property type="match status" value="1"/>
</dbReference>
<dbReference type="Pfam" id="PF06839">
    <property type="entry name" value="Zn_ribbon_GRF"/>
    <property type="match status" value="1"/>
</dbReference>
<dbReference type="InterPro" id="IPR013520">
    <property type="entry name" value="Ribonucl_H"/>
</dbReference>
<organism evidence="10 11">
    <name type="scientific">Pocillopora damicornis</name>
    <name type="common">Cauliflower coral</name>
    <name type="synonym">Millepora damicornis</name>
    <dbReference type="NCBI Taxonomy" id="46731"/>
    <lineage>
        <taxon>Eukaryota</taxon>
        <taxon>Metazoa</taxon>
        <taxon>Cnidaria</taxon>
        <taxon>Anthozoa</taxon>
        <taxon>Hexacorallia</taxon>
        <taxon>Scleractinia</taxon>
        <taxon>Astrocoeniina</taxon>
        <taxon>Pocilloporidae</taxon>
        <taxon>Pocillopora</taxon>
    </lineage>
</organism>
<dbReference type="GO" id="GO:0003676">
    <property type="term" value="F:nucleic acid binding"/>
    <property type="evidence" value="ECO:0007669"/>
    <property type="project" value="InterPro"/>
</dbReference>
<dbReference type="InterPro" id="IPR051274">
    <property type="entry name" value="3-5_Exoribonuclease"/>
</dbReference>
<dbReference type="SMART" id="SM00479">
    <property type="entry name" value="EXOIII"/>
    <property type="match status" value="1"/>
</dbReference>
<keyword evidence="1" id="KW-0540">Nuclease</keyword>
<comment type="caution">
    <text evidence="10">The sequence shown here is derived from an EMBL/GenBank/DDBJ whole genome shotgun (WGS) entry which is preliminary data.</text>
</comment>
<dbReference type="Proteomes" id="UP000275408">
    <property type="component" value="Unassembled WGS sequence"/>
</dbReference>
<dbReference type="OrthoDB" id="448399at2759"/>